<evidence type="ECO:0000313" key="2">
    <source>
        <dbReference type="EMBL" id="CAI8605707.1"/>
    </source>
</evidence>
<organism evidence="2 3">
    <name type="scientific">Vicia faba</name>
    <name type="common">Broad bean</name>
    <name type="synonym">Faba vulgaris</name>
    <dbReference type="NCBI Taxonomy" id="3906"/>
    <lineage>
        <taxon>Eukaryota</taxon>
        <taxon>Viridiplantae</taxon>
        <taxon>Streptophyta</taxon>
        <taxon>Embryophyta</taxon>
        <taxon>Tracheophyta</taxon>
        <taxon>Spermatophyta</taxon>
        <taxon>Magnoliopsida</taxon>
        <taxon>eudicotyledons</taxon>
        <taxon>Gunneridae</taxon>
        <taxon>Pentapetalae</taxon>
        <taxon>rosids</taxon>
        <taxon>fabids</taxon>
        <taxon>Fabales</taxon>
        <taxon>Fabaceae</taxon>
        <taxon>Papilionoideae</taxon>
        <taxon>50 kb inversion clade</taxon>
        <taxon>NPAAA clade</taxon>
        <taxon>Hologalegina</taxon>
        <taxon>IRL clade</taxon>
        <taxon>Fabeae</taxon>
        <taxon>Vicia</taxon>
    </lineage>
</organism>
<feature type="region of interest" description="Disordered" evidence="1">
    <location>
        <begin position="1"/>
        <end position="37"/>
    </location>
</feature>
<proteinExistence type="predicted"/>
<sequence>MGRGHGKPKRKASTLMAQSVSKEGEGSSRITGKGKVGEVVVEDWDEETVEEESEKEEEAVSIPNEERKLWFDETDQRIMFNKSVKFPNIPTKYEGFLNSAAVDWTKELSGRPMLKVWKKL</sequence>
<evidence type="ECO:0000313" key="3">
    <source>
        <dbReference type="Proteomes" id="UP001157006"/>
    </source>
</evidence>
<keyword evidence="3" id="KW-1185">Reference proteome</keyword>
<gene>
    <name evidence="2" type="ORF">VFH_III195680</name>
</gene>
<protein>
    <submittedName>
        <fullName evidence="2">Uncharacterized protein</fullName>
    </submittedName>
</protein>
<accession>A0AAV1A6M6</accession>
<reference evidence="2 3" key="1">
    <citation type="submission" date="2023-01" db="EMBL/GenBank/DDBJ databases">
        <authorList>
            <person name="Kreplak J."/>
        </authorList>
    </citation>
    <scope>NUCLEOTIDE SEQUENCE [LARGE SCALE GENOMIC DNA]</scope>
</reference>
<name>A0AAV1A6M6_VICFA</name>
<dbReference type="EMBL" id="OX451738">
    <property type="protein sequence ID" value="CAI8605707.1"/>
    <property type="molecule type" value="Genomic_DNA"/>
</dbReference>
<dbReference type="Proteomes" id="UP001157006">
    <property type="component" value="Chromosome 3"/>
</dbReference>
<feature type="compositionally biased region" description="Basic residues" evidence="1">
    <location>
        <begin position="1"/>
        <end position="12"/>
    </location>
</feature>
<dbReference type="AlphaFoldDB" id="A0AAV1A6M6"/>
<evidence type="ECO:0000256" key="1">
    <source>
        <dbReference type="SAM" id="MobiDB-lite"/>
    </source>
</evidence>